<organism evidence="2">
    <name type="scientific">marine metagenome</name>
    <dbReference type="NCBI Taxonomy" id="408172"/>
    <lineage>
        <taxon>unclassified sequences</taxon>
        <taxon>metagenomes</taxon>
        <taxon>ecological metagenomes</taxon>
    </lineage>
</organism>
<dbReference type="EMBL" id="UINC01176362">
    <property type="protein sequence ID" value="SVD83452.1"/>
    <property type="molecule type" value="Genomic_DNA"/>
</dbReference>
<dbReference type="SUPFAM" id="SSF55729">
    <property type="entry name" value="Acyl-CoA N-acyltransferases (Nat)"/>
    <property type="match status" value="1"/>
</dbReference>
<dbReference type="InterPro" id="IPR016181">
    <property type="entry name" value="Acyl_CoA_acyltransferase"/>
</dbReference>
<sequence length="104" mass="12081">MLREAKIEDAQAIQNLICFYSEDGKMLFRTLAEIEQNISDFLVYEKRDEIIGICSLKFGWDRLVEIRSLGMDPRYQRQGIATQMIQGSIERALLRDDCDTAFVL</sequence>
<evidence type="ECO:0000313" key="2">
    <source>
        <dbReference type="EMBL" id="SVD83452.1"/>
    </source>
</evidence>
<name>A0A382YJJ3_9ZZZZ</name>
<dbReference type="PROSITE" id="PS51186">
    <property type="entry name" value="GNAT"/>
    <property type="match status" value="1"/>
</dbReference>
<dbReference type="Gene3D" id="3.40.630.30">
    <property type="match status" value="1"/>
</dbReference>
<evidence type="ECO:0000259" key="1">
    <source>
        <dbReference type="PROSITE" id="PS51186"/>
    </source>
</evidence>
<dbReference type="Pfam" id="PF00583">
    <property type="entry name" value="Acetyltransf_1"/>
    <property type="match status" value="1"/>
</dbReference>
<gene>
    <name evidence="2" type="ORF">METZ01_LOCUS436306</name>
</gene>
<reference evidence="2" key="1">
    <citation type="submission" date="2018-05" db="EMBL/GenBank/DDBJ databases">
        <authorList>
            <person name="Lanie J.A."/>
            <person name="Ng W.-L."/>
            <person name="Kazmierczak K.M."/>
            <person name="Andrzejewski T.M."/>
            <person name="Davidsen T.M."/>
            <person name="Wayne K.J."/>
            <person name="Tettelin H."/>
            <person name="Glass J.I."/>
            <person name="Rusch D."/>
            <person name="Podicherti R."/>
            <person name="Tsui H.-C.T."/>
            <person name="Winkler M.E."/>
        </authorList>
    </citation>
    <scope>NUCLEOTIDE SEQUENCE</scope>
</reference>
<dbReference type="CDD" id="cd04301">
    <property type="entry name" value="NAT_SF"/>
    <property type="match status" value="1"/>
</dbReference>
<feature type="non-terminal residue" evidence="2">
    <location>
        <position position="104"/>
    </location>
</feature>
<dbReference type="GO" id="GO:0016747">
    <property type="term" value="F:acyltransferase activity, transferring groups other than amino-acyl groups"/>
    <property type="evidence" value="ECO:0007669"/>
    <property type="project" value="InterPro"/>
</dbReference>
<proteinExistence type="predicted"/>
<dbReference type="InterPro" id="IPR000182">
    <property type="entry name" value="GNAT_dom"/>
</dbReference>
<accession>A0A382YJJ3</accession>
<dbReference type="AlphaFoldDB" id="A0A382YJJ3"/>
<protein>
    <recommendedName>
        <fullName evidence="1">N-acetyltransferase domain-containing protein</fullName>
    </recommendedName>
</protein>
<feature type="domain" description="N-acetyltransferase" evidence="1">
    <location>
        <begin position="1"/>
        <end position="104"/>
    </location>
</feature>